<dbReference type="PANTHER" id="PTHR35340:SF5">
    <property type="entry name" value="ASST-DOMAIN-CONTAINING PROTEIN"/>
    <property type="match status" value="1"/>
</dbReference>
<dbReference type="PANTHER" id="PTHR35340">
    <property type="entry name" value="PQQ ENZYME REPEAT PROTEIN-RELATED"/>
    <property type="match status" value="1"/>
</dbReference>
<gene>
    <name evidence="1" type="ORF">OEA41_005906</name>
</gene>
<evidence type="ECO:0008006" key="3">
    <source>
        <dbReference type="Google" id="ProtNLM"/>
    </source>
</evidence>
<dbReference type="Proteomes" id="UP001276659">
    <property type="component" value="Unassembled WGS sequence"/>
</dbReference>
<dbReference type="InterPro" id="IPR039535">
    <property type="entry name" value="ASST-like"/>
</dbReference>
<evidence type="ECO:0000313" key="1">
    <source>
        <dbReference type="EMBL" id="KAK3172582.1"/>
    </source>
</evidence>
<name>A0AAD9ZA88_9LECA</name>
<dbReference type="EMBL" id="JASNWA010000007">
    <property type="protein sequence ID" value="KAK3172582.1"/>
    <property type="molecule type" value="Genomic_DNA"/>
</dbReference>
<dbReference type="InterPro" id="IPR011047">
    <property type="entry name" value="Quinoprotein_ADH-like_sf"/>
</dbReference>
<keyword evidence="2" id="KW-1185">Reference proteome</keyword>
<accession>A0AAD9ZA88</accession>
<dbReference type="Pfam" id="PF14269">
    <property type="entry name" value="Arylsulfotran_2"/>
    <property type="match status" value="1"/>
</dbReference>
<comment type="caution">
    <text evidence="1">The sequence shown here is derived from an EMBL/GenBank/DDBJ whole genome shotgun (WGS) entry which is preliminary data.</text>
</comment>
<sequence length="482" mass="53759">MPQPPGTLTAFQNPIWVGGKPWETNRNYHAHNLHTASYQGSQHLAYSKLSRSADGLNNTNANIIMNSHYEMVAELLKSHDLTELDPHEFELIDNGTKVIQLGRIRRPSDWPYGKDGVIGESVLQLVDIATGDVEFEWRSLDQVPLDESCHTYPDIDYFHLNSAAKDSEGDYIINGYHVCTIYKINGTDGSIIWRLGGKKSDFTMLDGYELMRMHHIRIRPLDSIKLPTALRAQVTDTTHLALSIFDNAVIRPSAGSSASIVVLLDLEARTGQVVERYVQPDGMFGALFGSVQFLPNGDRFIGWGGQRSISQYTQNNELVFHAELADAATPTFSYRAFIGSWVGLPTTNPDVFSYSWTCTWQTTMYASWNGATEVRSWRFFGGVSASGPFKLAVAVNKVGFETRAVASFFASHAYVEGVGWDGALLGRSEIVATRVPRPDLAAYCNEFRCDQKINWTEADWFQHCRSETLNILGIVAVQAVLE</sequence>
<organism evidence="1 2">
    <name type="scientific">Lepraria neglecta</name>
    <dbReference type="NCBI Taxonomy" id="209136"/>
    <lineage>
        <taxon>Eukaryota</taxon>
        <taxon>Fungi</taxon>
        <taxon>Dikarya</taxon>
        <taxon>Ascomycota</taxon>
        <taxon>Pezizomycotina</taxon>
        <taxon>Lecanoromycetes</taxon>
        <taxon>OSLEUM clade</taxon>
        <taxon>Lecanoromycetidae</taxon>
        <taxon>Lecanorales</taxon>
        <taxon>Lecanorineae</taxon>
        <taxon>Stereocaulaceae</taxon>
        <taxon>Lepraria</taxon>
    </lineage>
</organism>
<proteinExistence type="predicted"/>
<dbReference type="AlphaFoldDB" id="A0AAD9ZA88"/>
<dbReference type="InterPro" id="IPR053143">
    <property type="entry name" value="Arylsulfate_ST"/>
</dbReference>
<protein>
    <recommendedName>
        <fullName evidence="3">ASST-domain-containing protein</fullName>
    </recommendedName>
</protein>
<reference evidence="1" key="1">
    <citation type="submission" date="2022-11" db="EMBL/GenBank/DDBJ databases">
        <title>Chromosomal genome sequence assembly and mating type (MAT) locus characterization of the leprose asexual lichenized fungus Lepraria neglecta (Nyl.) Erichsen.</title>
        <authorList>
            <person name="Allen J.L."/>
            <person name="Pfeffer B."/>
        </authorList>
    </citation>
    <scope>NUCLEOTIDE SEQUENCE</scope>
    <source>
        <strain evidence="1">Allen 5258</strain>
    </source>
</reference>
<evidence type="ECO:0000313" key="2">
    <source>
        <dbReference type="Proteomes" id="UP001276659"/>
    </source>
</evidence>
<dbReference type="SUPFAM" id="SSF50998">
    <property type="entry name" value="Quinoprotein alcohol dehydrogenase-like"/>
    <property type="match status" value="1"/>
</dbReference>